<gene>
    <name evidence="2" type="ORF">FHK87_14630</name>
</gene>
<evidence type="ECO:0000313" key="2">
    <source>
        <dbReference type="EMBL" id="TPN85257.1"/>
    </source>
</evidence>
<dbReference type="InterPro" id="IPR017850">
    <property type="entry name" value="Alkaline_phosphatase_core_sf"/>
</dbReference>
<dbReference type="EMBL" id="VFWZ01000004">
    <property type="protein sequence ID" value="TPN85257.1"/>
    <property type="molecule type" value="Genomic_DNA"/>
</dbReference>
<keyword evidence="1" id="KW-0732">Signal</keyword>
<dbReference type="RefSeq" id="WP_140594356.1">
    <property type="nucleotide sequence ID" value="NZ_VFWZ01000004.1"/>
</dbReference>
<evidence type="ECO:0000256" key="1">
    <source>
        <dbReference type="SAM" id="SignalP"/>
    </source>
</evidence>
<dbReference type="GO" id="GO:0016787">
    <property type="term" value="F:hydrolase activity"/>
    <property type="evidence" value="ECO:0007669"/>
    <property type="project" value="UniProtKB-ARBA"/>
</dbReference>
<dbReference type="PANTHER" id="PTHR10151">
    <property type="entry name" value="ECTONUCLEOTIDE PYROPHOSPHATASE/PHOSPHODIESTERASE"/>
    <property type="match status" value="1"/>
</dbReference>
<name>A0A504J309_9FLAO</name>
<feature type="chain" id="PRO_5021497495" evidence="1">
    <location>
        <begin position="26"/>
        <end position="638"/>
    </location>
</feature>
<keyword evidence="3" id="KW-1185">Reference proteome</keyword>
<dbReference type="Proteomes" id="UP000315540">
    <property type="component" value="Unassembled WGS sequence"/>
</dbReference>
<evidence type="ECO:0000313" key="3">
    <source>
        <dbReference type="Proteomes" id="UP000315540"/>
    </source>
</evidence>
<dbReference type="Pfam" id="PF01663">
    <property type="entry name" value="Phosphodiest"/>
    <property type="match status" value="2"/>
</dbReference>
<dbReference type="OrthoDB" id="9779418at2"/>
<dbReference type="InterPro" id="IPR002591">
    <property type="entry name" value="Phosphodiest/P_Trfase"/>
</dbReference>
<accession>A0A504J309</accession>
<dbReference type="Gene3D" id="3.40.720.10">
    <property type="entry name" value="Alkaline Phosphatase, subunit A"/>
    <property type="match status" value="2"/>
</dbReference>
<proteinExistence type="predicted"/>
<feature type="signal peptide" evidence="1">
    <location>
        <begin position="1"/>
        <end position="25"/>
    </location>
</feature>
<dbReference type="AlphaFoldDB" id="A0A504J309"/>
<dbReference type="PANTHER" id="PTHR10151:SF120">
    <property type="entry name" value="BIS(5'-ADENOSYL)-TRIPHOSPHATASE"/>
    <property type="match status" value="1"/>
</dbReference>
<comment type="caution">
    <text evidence="2">The sequence shown here is derived from an EMBL/GenBank/DDBJ whole genome shotgun (WGS) entry which is preliminary data.</text>
</comment>
<dbReference type="SUPFAM" id="SSF53649">
    <property type="entry name" value="Alkaline phosphatase-like"/>
    <property type="match status" value="1"/>
</dbReference>
<sequence length="638" mass="71151">MIKKAILVKCVFIAISLLHTHVIIAQESKSPKVILISVDGAADWILDDLLRRKVLPKDGAFAQMKTKGAYAERMIPVGISATAVSHISLFTGTHPNKHGIVGNNILLQGDTIKSPRATSGFIAPIKAETIWKAATRQGKKVININTVGQDNKNTNRQGTYTLGYGKRIARSSVSKLAPIPEGNFKTKKYEHVKSLKPANFLGYKLISGKELTVNCFAVDTSFDDIENYDAILLDFDKDISNGYLGELKPNTWSEIQFDVQNQKVSSWSYLADFDHKSATANVYLGAIGYNPSGPEEFKTRMETEVGIWPCEQDNIKLSEGLITEKMWLDQAERLALFYQKLILANLHQDNWDLLSGYFTLIDDVQHRFLLKDKRQLDYDLENGARKKRYDQYVEWAYKTIDTLLLELIQNAPKDTNFLIVSDHGVAPIHSIVLANNVLEEAGITVQGKNIEARAYSTGPAAHIYINLKDRQGQGVVSKEEFTQYVDKIVKIFKNLKDKKTGVSIFPIVLKSSELDHLHLDDNSRAGDVFISARTGWSISSKIRPKVPGIVPNSFNQDAYAHLDIETQHFLASGFMNETGLGVHGNPGNQREMNSIFYAIGPNIKNKNVGQIHSLDIVPTIADLLEIIPPDKAKGKSVF</sequence>
<organism evidence="2 3">
    <name type="scientific">Aquimarina algicola</name>
    <dbReference type="NCBI Taxonomy" id="2589995"/>
    <lineage>
        <taxon>Bacteria</taxon>
        <taxon>Pseudomonadati</taxon>
        <taxon>Bacteroidota</taxon>
        <taxon>Flavobacteriia</taxon>
        <taxon>Flavobacteriales</taxon>
        <taxon>Flavobacteriaceae</taxon>
        <taxon>Aquimarina</taxon>
    </lineage>
</organism>
<protein>
    <submittedName>
        <fullName evidence="2">Alkaline phosphatase family protein</fullName>
    </submittedName>
</protein>
<reference evidence="2 3" key="1">
    <citation type="submission" date="2019-06" db="EMBL/GenBank/DDBJ databases">
        <authorList>
            <person name="Meng X."/>
        </authorList>
    </citation>
    <scope>NUCLEOTIDE SEQUENCE [LARGE SCALE GENOMIC DNA]</scope>
    <source>
        <strain evidence="2 3">M625</strain>
    </source>
</reference>